<name>A0A1B4V3B3_9GAMM</name>
<evidence type="ECO:0008006" key="4">
    <source>
        <dbReference type="Google" id="ProtNLM"/>
    </source>
</evidence>
<organism evidence="2 3">
    <name type="scientific">Sulfurifustis variabilis</name>
    <dbReference type="NCBI Taxonomy" id="1675686"/>
    <lineage>
        <taxon>Bacteria</taxon>
        <taxon>Pseudomonadati</taxon>
        <taxon>Pseudomonadota</taxon>
        <taxon>Gammaproteobacteria</taxon>
        <taxon>Acidiferrobacterales</taxon>
        <taxon>Acidiferrobacteraceae</taxon>
        <taxon>Sulfurifustis</taxon>
    </lineage>
</organism>
<evidence type="ECO:0000256" key="1">
    <source>
        <dbReference type="SAM" id="MobiDB-lite"/>
    </source>
</evidence>
<dbReference type="AlphaFoldDB" id="A0A1B4V3B3"/>
<dbReference type="KEGG" id="sva:SVA_1481"/>
<sequence length="378" mass="42604">MSAGVEHHDNVLLTTQPHDPISGTTATARVNLGVRSTTWDVHANIGAKSSWFDEEAFDRDEYQIRLFSQFRAPRSHWQLDGSRLQESLLTSEEVDPDTGLPRFQRTRWTETVGPGWIYSMSATTQLQFRLNAAHVTYEEGGPVILNDYGSESASVVFSKQWSPRTTFSFTVAASQYDVPDNEFESRTRSAYAGMTHRLTPVFRTGLSIGGWRNNSRGVGCAEYHTIDFDGQTVLVCVTGLVDASESGVFFQADAERQFKRSRLSGKLSRDVRPSGSGTEVEFDQASLFYEHQLLASRLWAILGVDASRTSSLSGDPAGVDRDYYQIAPRLRYRVNRDLDLEASYRRARQMYERLGDAATNDSVYLTLTYRPPRMTRSR</sequence>
<accession>A0A1B4V3B3</accession>
<dbReference type="EMBL" id="AP014936">
    <property type="protein sequence ID" value="BAU48043.1"/>
    <property type="molecule type" value="Genomic_DNA"/>
</dbReference>
<feature type="compositionally biased region" description="Basic and acidic residues" evidence="1">
    <location>
        <begin position="1"/>
        <end position="10"/>
    </location>
</feature>
<evidence type="ECO:0000313" key="3">
    <source>
        <dbReference type="Proteomes" id="UP000218899"/>
    </source>
</evidence>
<proteinExistence type="predicted"/>
<keyword evidence="3" id="KW-1185">Reference proteome</keyword>
<dbReference type="Proteomes" id="UP000218899">
    <property type="component" value="Chromosome"/>
</dbReference>
<feature type="region of interest" description="Disordered" evidence="1">
    <location>
        <begin position="1"/>
        <end position="22"/>
    </location>
</feature>
<feature type="compositionally biased region" description="Polar residues" evidence="1">
    <location>
        <begin position="12"/>
        <end position="22"/>
    </location>
</feature>
<dbReference type="SUPFAM" id="SSF56935">
    <property type="entry name" value="Porins"/>
    <property type="match status" value="1"/>
</dbReference>
<evidence type="ECO:0000313" key="2">
    <source>
        <dbReference type="EMBL" id="BAU48043.1"/>
    </source>
</evidence>
<protein>
    <recommendedName>
        <fullName evidence="4">TonB-dependent receptor-like beta-barrel domain-containing protein</fullName>
    </recommendedName>
</protein>
<gene>
    <name evidence="2" type="ORF">SVA_1481</name>
</gene>
<reference evidence="2 3" key="1">
    <citation type="submission" date="2015-08" db="EMBL/GenBank/DDBJ databases">
        <title>Complete genome sequence of Sulfurifustis variabilis.</title>
        <authorList>
            <person name="Miura A."/>
            <person name="Kojima H."/>
            <person name="Fukui M."/>
        </authorList>
    </citation>
    <scope>NUCLEOTIDE SEQUENCE [LARGE SCALE GENOMIC DNA]</scope>
    <source>
        <strain evidence="3">skN76</strain>
    </source>
</reference>